<evidence type="ECO:0000313" key="3">
    <source>
        <dbReference type="Proteomes" id="UP001172159"/>
    </source>
</evidence>
<feature type="region of interest" description="Disordered" evidence="1">
    <location>
        <begin position="288"/>
        <end position="308"/>
    </location>
</feature>
<accession>A0AA39ZSM8</accession>
<name>A0AA39ZSM8_9PEZI</name>
<dbReference type="AlphaFoldDB" id="A0AA39ZSM8"/>
<sequence>MASSKVKPSPQDSSLDIPTWNISDNGSSQDSGTQPIGRYHSTEDALKHDLSALKKGEIYNCNEFYKRAKAWYKAEIDRMLHLQHLEQVIMPTDRSDMFVGYLSFPSKLPTNSINEVKAPTRTQPSRAAKRKLAQTTTAPIPKPPPATRRKTGTAAVSIGGDYTLAPYDWTRSLLRRDSNTVAAPSPITKPDPQPGLEVAYFSLRLQRATATKISQLLSSGYLQRRNAGKLRCALNPAGRGKKYRVPRESDFQPAAGKLPGEDWTSSSPNTPTFGQVLERFDTEGDVDVERSRTGTPAPEAPMEVSPTLGRWPVFGSCRPPGWLQDKAREQKKPVEKEFKATKQMRLMAEKLERDNLVEVGGLRFAVDLCQSQDGSEEGARFVML</sequence>
<feature type="region of interest" description="Disordered" evidence="1">
    <location>
        <begin position="119"/>
        <end position="153"/>
    </location>
</feature>
<proteinExistence type="predicted"/>
<evidence type="ECO:0000313" key="2">
    <source>
        <dbReference type="EMBL" id="KAK0702931.1"/>
    </source>
</evidence>
<reference evidence="2" key="1">
    <citation type="submission" date="2023-06" db="EMBL/GenBank/DDBJ databases">
        <title>Genome-scale phylogeny and comparative genomics of the fungal order Sordariales.</title>
        <authorList>
            <consortium name="Lawrence Berkeley National Laboratory"/>
            <person name="Hensen N."/>
            <person name="Bonometti L."/>
            <person name="Westerberg I."/>
            <person name="Brannstrom I.O."/>
            <person name="Guillou S."/>
            <person name="Cros-Aarteil S."/>
            <person name="Calhoun S."/>
            <person name="Haridas S."/>
            <person name="Kuo A."/>
            <person name="Mondo S."/>
            <person name="Pangilinan J."/>
            <person name="Riley R."/>
            <person name="Labutti K."/>
            <person name="Andreopoulos B."/>
            <person name="Lipzen A."/>
            <person name="Chen C."/>
            <person name="Yanf M."/>
            <person name="Daum C."/>
            <person name="Ng V."/>
            <person name="Clum A."/>
            <person name="Steindorff A."/>
            <person name="Ohm R."/>
            <person name="Martin F."/>
            <person name="Silar P."/>
            <person name="Natvig D."/>
            <person name="Lalanne C."/>
            <person name="Gautier V."/>
            <person name="Ament-Velasquez S.L."/>
            <person name="Kruys A."/>
            <person name="Hutchinson M.I."/>
            <person name="Powell A.J."/>
            <person name="Barry K."/>
            <person name="Miller A.N."/>
            <person name="Grigoriev I.V."/>
            <person name="Debuchy R."/>
            <person name="Gladieux P."/>
            <person name="Thoren M.H."/>
            <person name="Johannesson H."/>
        </authorList>
    </citation>
    <scope>NUCLEOTIDE SEQUENCE</scope>
    <source>
        <strain evidence="2">CBS 540.89</strain>
    </source>
</reference>
<feature type="region of interest" description="Disordered" evidence="1">
    <location>
        <begin position="249"/>
        <end position="269"/>
    </location>
</feature>
<evidence type="ECO:0000256" key="1">
    <source>
        <dbReference type="SAM" id="MobiDB-lite"/>
    </source>
</evidence>
<protein>
    <submittedName>
        <fullName evidence="2">Uncharacterized protein</fullName>
    </submittedName>
</protein>
<comment type="caution">
    <text evidence="2">The sequence shown here is derived from an EMBL/GenBank/DDBJ whole genome shotgun (WGS) entry which is preliminary data.</text>
</comment>
<dbReference type="EMBL" id="JAUKTV010000023">
    <property type="protein sequence ID" value="KAK0702931.1"/>
    <property type="molecule type" value="Genomic_DNA"/>
</dbReference>
<dbReference type="Proteomes" id="UP001172159">
    <property type="component" value="Unassembled WGS sequence"/>
</dbReference>
<organism evidence="2 3">
    <name type="scientific">Apiosordaria backusii</name>
    <dbReference type="NCBI Taxonomy" id="314023"/>
    <lineage>
        <taxon>Eukaryota</taxon>
        <taxon>Fungi</taxon>
        <taxon>Dikarya</taxon>
        <taxon>Ascomycota</taxon>
        <taxon>Pezizomycotina</taxon>
        <taxon>Sordariomycetes</taxon>
        <taxon>Sordariomycetidae</taxon>
        <taxon>Sordariales</taxon>
        <taxon>Lasiosphaeriaceae</taxon>
        <taxon>Apiosordaria</taxon>
    </lineage>
</organism>
<gene>
    <name evidence="2" type="ORF">B0T21DRAFT_299653</name>
</gene>
<keyword evidence="3" id="KW-1185">Reference proteome</keyword>
<feature type="compositionally biased region" description="Polar residues" evidence="1">
    <location>
        <begin position="10"/>
        <end position="34"/>
    </location>
</feature>
<feature type="region of interest" description="Disordered" evidence="1">
    <location>
        <begin position="1"/>
        <end position="39"/>
    </location>
</feature>